<keyword evidence="3" id="KW-0732">Signal</keyword>
<reference evidence="5" key="1">
    <citation type="submission" date="2015-09" db="EMBL/GenBank/DDBJ databases">
        <authorList>
            <person name="Daims H."/>
        </authorList>
    </citation>
    <scope>NUCLEOTIDE SEQUENCE [LARGE SCALE GENOMIC DNA]</scope>
</reference>
<dbReference type="Gene3D" id="1.20.1600.10">
    <property type="entry name" value="Outer membrane efflux proteins (OEP)"/>
    <property type="match status" value="1"/>
</dbReference>
<evidence type="ECO:0000313" key="5">
    <source>
        <dbReference type="Proteomes" id="UP000066284"/>
    </source>
</evidence>
<dbReference type="OrthoDB" id="9769048at2"/>
<dbReference type="PANTHER" id="PTHR30203">
    <property type="entry name" value="OUTER MEMBRANE CATION EFFLUX PROTEIN"/>
    <property type="match status" value="1"/>
</dbReference>
<sequence length="439" mass="49503">MARTIRFPLLAITVVSLSCWTGARHVASAADQTDRPPLVLPDLIHEALARNPELVAARKQWEAVTKRVTAALSLEDPILSVHWWNVPQSFNLGRAENTIIGLSQAFPFPGKLVLREQVARRSAEIAEQALRAKERELIVRLKQAYYDLFLARKAIQIHHEQVQLLRQFVEVANAKFRAGTGSQADVLKAHVELSLLHQQRPVLEQRRETAAALLNTIMARDPLSPLGVPQEPPLMTLGVTIDDLSSLALNARPELKAAELAVQQHEHSYALAQRQYYPDFNVQVQRFQNVQANDGFGAYVAMTIPFAFWTKSKYEANVQEAAASVEAARAQRRTLENLTRFQVKDLLARIRANEQVARLYHTTILPQAAQNLEAARVGYRAGKGGILNLIDAQRTWQRFHEEYYRVLVEREHRLAELEQVIGVDLSGRSEEGRNGHESQ</sequence>
<feature type="chain" id="PRO_5006623426" evidence="3">
    <location>
        <begin position="30"/>
        <end position="439"/>
    </location>
</feature>
<dbReference type="Proteomes" id="UP000066284">
    <property type="component" value="Chromosome 1"/>
</dbReference>
<dbReference type="PROSITE" id="PS51257">
    <property type="entry name" value="PROKAR_LIPOPROTEIN"/>
    <property type="match status" value="1"/>
</dbReference>
<comment type="similarity">
    <text evidence="1">Belongs to the outer membrane factor (OMF) (TC 1.B.17) family.</text>
</comment>
<evidence type="ECO:0000313" key="4">
    <source>
        <dbReference type="EMBL" id="CUQ65349.1"/>
    </source>
</evidence>
<dbReference type="RefSeq" id="WP_062482494.1">
    <property type="nucleotide sequence ID" value="NZ_LN885086.1"/>
</dbReference>
<dbReference type="GO" id="GO:0015562">
    <property type="term" value="F:efflux transmembrane transporter activity"/>
    <property type="evidence" value="ECO:0007669"/>
    <property type="project" value="InterPro"/>
</dbReference>
<dbReference type="SUPFAM" id="SSF56954">
    <property type="entry name" value="Outer membrane efflux proteins (OEP)"/>
    <property type="match status" value="1"/>
</dbReference>
<dbReference type="EMBL" id="LN885086">
    <property type="protein sequence ID" value="CUQ65349.1"/>
    <property type="molecule type" value="Genomic_DNA"/>
</dbReference>
<evidence type="ECO:0000256" key="2">
    <source>
        <dbReference type="SAM" id="Coils"/>
    </source>
</evidence>
<dbReference type="Pfam" id="PF02321">
    <property type="entry name" value="OEP"/>
    <property type="match status" value="2"/>
</dbReference>
<feature type="signal peptide" evidence="3">
    <location>
        <begin position="1"/>
        <end position="29"/>
    </location>
</feature>
<keyword evidence="2" id="KW-0175">Coiled coil</keyword>
<gene>
    <name evidence="4" type="ORF">NITINOP_0373</name>
</gene>
<evidence type="ECO:0000256" key="3">
    <source>
        <dbReference type="SAM" id="SignalP"/>
    </source>
</evidence>
<organism evidence="4 5">
    <name type="scientific">Candidatus Nitrospira inopinata</name>
    <dbReference type="NCBI Taxonomy" id="1715989"/>
    <lineage>
        <taxon>Bacteria</taxon>
        <taxon>Pseudomonadati</taxon>
        <taxon>Nitrospirota</taxon>
        <taxon>Nitrospiria</taxon>
        <taxon>Nitrospirales</taxon>
        <taxon>Nitrospiraceae</taxon>
        <taxon>Nitrospira</taxon>
    </lineage>
</organism>
<proteinExistence type="inferred from homology"/>
<dbReference type="KEGG" id="nio:NITINOP_0373"/>
<feature type="coiled-coil region" evidence="2">
    <location>
        <begin position="311"/>
        <end position="338"/>
    </location>
</feature>
<dbReference type="STRING" id="1715989.NITINOP_0373"/>
<name>A0A0S4KN28_9BACT</name>
<evidence type="ECO:0000256" key="1">
    <source>
        <dbReference type="ARBA" id="ARBA00007613"/>
    </source>
</evidence>
<dbReference type="AlphaFoldDB" id="A0A0S4KN28"/>
<dbReference type="PANTHER" id="PTHR30203:SF24">
    <property type="entry name" value="BLR4935 PROTEIN"/>
    <property type="match status" value="1"/>
</dbReference>
<dbReference type="InterPro" id="IPR010131">
    <property type="entry name" value="MdtP/NodT-like"/>
</dbReference>
<protein>
    <submittedName>
        <fullName evidence="4">Putative Similar to heavy metal efflux pump protein CzcC</fullName>
    </submittedName>
</protein>
<accession>A0A0S4KN28</accession>
<dbReference type="InterPro" id="IPR003423">
    <property type="entry name" value="OMP_efflux"/>
</dbReference>
<keyword evidence="5" id="KW-1185">Reference proteome</keyword>